<feature type="transmembrane region" description="Helical" evidence="9">
    <location>
        <begin position="454"/>
        <end position="477"/>
    </location>
</feature>
<dbReference type="GO" id="GO:0016887">
    <property type="term" value="F:ATP hydrolysis activity"/>
    <property type="evidence" value="ECO:0007669"/>
    <property type="project" value="InterPro"/>
</dbReference>
<protein>
    <submittedName>
        <fullName evidence="12">Related to Bile pigment transporter 1</fullName>
    </submittedName>
</protein>
<feature type="transmembrane region" description="Helical" evidence="9">
    <location>
        <begin position="991"/>
        <end position="1019"/>
    </location>
</feature>
<dbReference type="VEuPathDB" id="FungiDB:HGUI_03635"/>
<feature type="domain" description="ABC transporter" evidence="10">
    <location>
        <begin position="1328"/>
        <end position="1587"/>
    </location>
</feature>
<dbReference type="PROSITE" id="PS00211">
    <property type="entry name" value="ABC_TRANSPORTER_1"/>
    <property type="match status" value="1"/>
</dbReference>
<dbReference type="InterPro" id="IPR044746">
    <property type="entry name" value="ABCC_6TM_D1"/>
</dbReference>
<evidence type="ECO:0000256" key="8">
    <source>
        <dbReference type="ARBA" id="ARBA00023136"/>
    </source>
</evidence>
<evidence type="ECO:0000259" key="10">
    <source>
        <dbReference type="PROSITE" id="PS50893"/>
    </source>
</evidence>
<feature type="domain" description="ABC transmembrane type-1" evidence="11">
    <location>
        <begin position="1022"/>
        <end position="1289"/>
    </location>
</feature>
<feature type="transmembrane region" description="Helical" evidence="9">
    <location>
        <begin position="350"/>
        <end position="375"/>
    </location>
</feature>
<keyword evidence="3 9" id="KW-0812">Transmembrane</keyword>
<dbReference type="InterPro" id="IPR017871">
    <property type="entry name" value="ABC_transporter-like_CS"/>
</dbReference>
<dbReference type="InterPro" id="IPR036640">
    <property type="entry name" value="ABC1_TM_sf"/>
</dbReference>
<dbReference type="SUPFAM" id="SSF90123">
    <property type="entry name" value="ABC transporter transmembrane region"/>
    <property type="match status" value="2"/>
</dbReference>
<evidence type="ECO:0000256" key="9">
    <source>
        <dbReference type="SAM" id="Phobius"/>
    </source>
</evidence>
<evidence type="ECO:0000256" key="7">
    <source>
        <dbReference type="ARBA" id="ARBA00022989"/>
    </source>
</evidence>
<dbReference type="FunFam" id="3.40.50.300:FF:000565">
    <property type="entry name" value="ABC bile acid transporter"/>
    <property type="match status" value="1"/>
</dbReference>
<keyword evidence="2" id="KW-0813">Transport</keyword>
<dbReference type="PROSITE" id="PS50929">
    <property type="entry name" value="ABC_TM1F"/>
    <property type="match status" value="2"/>
</dbReference>
<evidence type="ECO:0000256" key="3">
    <source>
        <dbReference type="ARBA" id="ARBA00022692"/>
    </source>
</evidence>
<dbReference type="InterPro" id="IPR011527">
    <property type="entry name" value="ABC1_TM_dom"/>
</dbReference>
<evidence type="ECO:0000256" key="2">
    <source>
        <dbReference type="ARBA" id="ARBA00022448"/>
    </source>
</evidence>
<evidence type="ECO:0000256" key="4">
    <source>
        <dbReference type="ARBA" id="ARBA00022737"/>
    </source>
</evidence>
<feature type="domain" description="ABC transporter" evidence="10">
    <location>
        <begin position="630"/>
        <end position="884"/>
    </location>
</feature>
<dbReference type="PANTHER" id="PTHR24223:SF443">
    <property type="entry name" value="MULTIDRUG-RESISTANCE LIKE PROTEIN 1, ISOFORM I"/>
    <property type="match status" value="1"/>
</dbReference>
<dbReference type="Pfam" id="PF00005">
    <property type="entry name" value="ABC_tran"/>
    <property type="match status" value="2"/>
</dbReference>
<dbReference type="SUPFAM" id="SSF52540">
    <property type="entry name" value="P-loop containing nucleoside triphosphate hydrolases"/>
    <property type="match status" value="2"/>
</dbReference>
<evidence type="ECO:0000256" key="1">
    <source>
        <dbReference type="ARBA" id="ARBA00004128"/>
    </source>
</evidence>
<keyword evidence="5" id="KW-0547">Nucleotide-binding</keyword>
<dbReference type="CDD" id="cd03250">
    <property type="entry name" value="ABCC_MRP_domain1"/>
    <property type="match status" value="1"/>
</dbReference>
<feature type="transmembrane region" description="Helical" evidence="9">
    <location>
        <begin position="1041"/>
        <end position="1061"/>
    </location>
</feature>
<dbReference type="PROSITE" id="PS50893">
    <property type="entry name" value="ABC_TRANSPORTER_2"/>
    <property type="match status" value="2"/>
</dbReference>
<dbReference type="OrthoDB" id="6500128at2759"/>
<dbReference type="CDD" id="cd18579">
    <property type="entry name" value="ABC_6TM_ABCC_D1"/>
    <property type="match status" value="1"/>
</dbReference>
<feature type="transmembrane region" description="Helical" evidence="9">
    <location>
        <begin position="1229"/>
        <end position="1250"/>
    </location>
</feature>
<comment type="subcellular location">
    <subcellularLocation>
        <location evidence="1">Vacuole membrane</location>
        <topology evidence="1">Multi-pass membrane protein</topology>
    </subcellularLocation>
</comment>
<feature type="transmembrane region" description="Helical" evidence="9">
    <location>
        <begin position="1131"/>
        <end position="1159"/>
    </location>
</feature>
<dbReference type="FunFam" id="3.40.50.300:FF:000997">
    <property type="entry name" value="Multidrug resistance-associated protein 1"/>
    <property type="match status" value="1"/>
</dbReference>
<dbReference type="Gene3D" id="1.20.1560.10">
    <property type="entry name" value="ABC transporter type 1, transmembrane domain"/>
    <property type="match status" value="2"/>
</dbReference>
<proteinExistence type="predicted"/>
<evidence type="ECO:0000259" key="11">
    <source>
        <dbReference type="PROSITE" id="PS50929"/>
    </source>
</evidence>
<dbReference type="SMART" id="SM00382">
    <property type="entry name" value="AAA"/>
    <property type="match status" value="2"/>
</dbReference>
<sequence length="1602" mass="181201">MAMSSSYINNWSSNSTIDYTCPAKVTSPYISNDLNVLNPCFISLCQKYIAIFFLITIWYELINLKSPIKLSMNIFKLSKKHALNLLILLGSIGSVTYQLEINKNFFNGTNIYLKDNAIWNLMYLVLGSLPMQYSQFFKTPAASTSNIFYNVLQLFFYGFRIYQSTSWSSSDYGVLPAEYSLIDISLFFLTFKNLTYELLIYVPLSQITEYWEKSKISGGDYPPSNIVQQVTFTWMNPFVVEVYTNGKVVDPYNMPVPPCHLDAREASESLKASWATQLWKRDLNNSSALKTKQPVILLSSVWKSFGWTVTVAILYELVADICTSIQPVFLQHFLRSFSIADDSYPLLNSFFLALTMYLITIITTIFHNQFFIIIFEAGLSIRSSLMSMVYQKALKLSQASRDKKTTGDVLNMISVDVLNIQRFFENSQSIVGVPISFVIVMTTLYKLLGRAMFGGIVAMIVMIPINSKLSSITSSLYDKNMKYKDMRSKLMTEILNSIKSIKLYAWEKPMLAKLRHVRNDLELRNFVKLSIYNNIIFFAWTLVPLFVSISSFVAYAKLTGKPLTAEIIFPALSLFDMLGEFIYAIPDIITEIIETKVSLNRLQEFLFFEENDDVYVIKEGKTKDKSLPAVEIKDASFVWGNSQSNDDGDKKKADDEENNAVGVRYALKNINFKANTGSLTCIVGRVASGKTTLLKSLLGYMTAISSDEAGLKTPQIIHRFDSVAYCPQQPWIMNATIKENIVFGYKFDEKIYQATLKACQLERDLEIWADGDGTVVGERGISLSGGQRARIALARAVYSRADVYLLDDVLSAVDAEVGKNIITQVLSRETGLLKNKTVILSTNSIKILRDSSMIYALQDGSIVETSTYDEAVSNTESNSVLRKLIEEFGHQINESTDISSEGEDVKDFVSEEVLNNANDKTALEDVIMESGNDLNQKSNNDVSEIKSMLSRRISIATFKPNRVLIEQENDNRKTKQKAESKKVGKVSMDVYLTYARACGTFGICIFFFFTFSSNLLVFLEKWWLKVWSDAGEEIGGPAHTLFYYVSLYGLISLTVCVFTIIRSITITQFSAIRASKVLHNDMANAVLRAPMEFFETTPLGRITNRFASDISIIDQNLQYILSFFIRNCLNYVTTVVILSYSMPPFFLLNLMLIFIYYYYQKYYVVMTRDLKRLMSISFSPIMSVLSESLVGESVINAFDQYDRFNYFNFENIQFNVNCVFNFRSTNRWLTVRLEIVGATIVLFTAVFCCISTNKANPISAGMVGLLMSYSMQLSGSLMWLIRMYTQVETNVVSVERIKEYCDLTPEAPMEIEYNDKQLPENWPERGEVIFEEYSTTYRKELDPSLRGVSFKINAGEKVGICGRSGSGKSTLTLGIFRILEPLLGKIIIDGVDITQLGLNYRKKLSIIPQEGVAFEGSVRYNLDPFDEYTNDDLVEALKLSHLYPHIEKMCKEDIDMKPENQNANSDVNAPAEVTVEQLLATKISDNGSNLSAGTKQLLCLARALLNKSKVLVLDEATSSVDAETDKIIQETIRSEFGDKTILSVAHRLDSILDNDKIIVLEGGELREFDTPENLINDQTSIFYSLCQKGGYLKDKTAESKQE</sequence>
<name>A0A1L0B4W5_9ASCO</name>
<dbReference type="GO" id="GO:0005524">
    <property type="term" value="F:ATP binding"/>
    <property type="evidence" value="ECO:0007669"/>
    <property type="project" value="UniProtKB-KW"/>
</dbReference>
<dbReference type="GO" id="GO:0140359">
    <property type="term" value="F:ABC-type transporter activity"/>
    <property type="evidence" value="ECO:0007669"/>
    <property type="project" value="InterPro"/>
</dbReference>
<dbReference type="EMBL" id="FQNF01000103">
    <property type="protein sequence ID" value="SGZ41434.1"/>
    <property type="molecule type" value="Genomic_DNA"/>
</dbReference>
<dbReference type="Pfam" id="PF00664">
    <property type="entry name" value="ABC_membrane"/>
    <property type="match status" value="2"/>
</dbReference>
<dbReference type="GO" id="GO:0000329">
    <property type="term" value="C:fungal-type vacuole membrane"/>
    <property type="evidence" value="ECO:0007669"/>
    <property type="project" value="UniProtKB-ARBA"/>
</dbReference>
<accession>A0A1L0B4W5</accession>
<dbReference type="InterPro" id="IPR003439">
    <property type="entry name" value="ABC_transporter-like_ATP-bd"/>
</dbReference>
<dbReference type="InterPro" id="IPR027417">
    <property type="entry name" value="P-loop_NTPase"/>
</dbReference>
<feature type="transmembrane region" description="Helical" evidence="9">
    <location>
        <begin position="567"/>
        <end position="586"/>
    </location>
</feature>
<feature type="domain" description="ABC transmembrane type-1" evidence="11">
    <location>
        <begin position="311"/>
        <end position="594"/>
    </location>
</feature>
<dbReference type="FunFam" id="1.20.1560.10:FF:000013">
    <property type="entry name" value="ABC transporter C family member 2"/>
    <property type="match status" value="1"/>
</dbReference>
<dbReference type="Gene3D" id="3.40.50.300">
    <property type="entry name" value="P-loop containing nucleotide triphosphate hydrolases"/>
    <property type="match status" value="2"/>
</dbReference>
<dbReference type="FunFam" id="1.20.1560.10:FF:000006">
    <property type="entry name" value="ATP-binding cassette, sub-family C (CFTR/MRP), member 9"/>
    <property type="match status" value="1"/>
</dbReference>
<keyword evidence="13" id="KW-1185">Reference proteome</keyword>
<reference evidence="13" key="1">
    <citation type="submission" date="2016-11" db="EMBL/GenBank/DDBJ databases">
        <authorList>
            <person name="Guldener U."/>
        </authorList>
    </citation>
    <scope>NUCLEOTIDE SEQUENCE [LARGE SCALE GENOMIC DNA]</scope>
</reference>
<dbReference type="CDD" id="cd03244">
    <property type="entry name" value="ABCC_MRP_domain2"/>
    <property type="match status" value="1"/>
</dbReference>
<dbReference type="InterPro" id="IPR050173">
    <property type="entry name" value="ABC_transporter_C-like"/>
</dbReference>
<evidence type="ECO:0000313" key="13">
    <source>
        <dbReference type="Proteomes" id="UP000183365"/>
    </source>
</evidence>
<dbReference type="PANTHER" id="PTHR24223">
    <property type="entry name" value="ATP-BINDING CASSETTE SUB-FAMILY C"/>
    <property type="match status" value="1"/>
</dbReference>
<feature type="transmembrane region" description="Helical" evidence="9">
    <location>
        <begin position="430"/>
        <end position="448"/>
    </location>
</feature>
<keyword evidence="6" id="KW-0067">ATP-binding</keyword>
<feature type="transmembrane region" description="Helical" evidence="9">
    <location>
        <begin position="531"/>
        <end position="555"/>
    </location>
</feature>
<dbReference type="InterPro" id="IPR003593">
    <property type="entry name" value="AAA+_ATPase"/>
</dbReference>
<evidence type="ECO:0000256" key="6">
    <source>
        <dbReference type="ARBA" id="ARBA00022840"/>
    </source>
</evidence>
<feature type="transmembrane region" description="Helical" evidence="9">
    <location>
        <begin position="82"/>
        <end position="99"/>
    </location>
</feature>
<gene>
    <name evidence="12" type="ORF">HGUI_03635</name>
</gene>
<evidence type="ECO:0000313" key="12">
    <source>
        <dbReference type="EMBL" id="SGZ41434.1"/>
    </source>
</evidence>
<feature type="transmembrane region" description="Helical" evidence="9">
    <location>
        <begin position="41"/>
        <end position="61"/>
    </location>
</feature>
<keyword evidence="4" id="KW-0677">Repeat</keyword>
<feature type="transmembrane region" description="Helical" evidence="9">
    <location>
        <begin position="1262"/>
        <end position="1281"/>
    </location>
</feature>
<keyword evidence="8 9" id="KW-0472">Membrane</keyword>
<keyword evidence="7 9" id="KW-1133">Transmembrane helix</keyword>
<organism evidence="12 13">
    <name type="scientific">Hanseniaspora guilliermondii</name>
    <dbReference type="NCBI Taxonomy" id="56406"/>
    <lineage>
        <taxon>Eukaryota</taxon>
        <taxon>Fungi</taxon>
        <taxon>Dikarya</taxon>
        <taxon>Ascomycota</taxon>
        <taxon>Saccharomycotina</taxon>
        <taxon>Saccharomycetes</taxon>
        <taxon>Saccharomycodales</taxon>
        <taxon>Saccharomycodaceae</taxon>
        <taxon>Hanseniaspora</taxon>
    </lineage>
</organism>
<dbReference type="Proteomes" id="UP000183365">
    <property type="component" value="Unassembled WGS sequence"/>
</dbReference>
<evidence type="ECO:0000256" key="5">
    <source>
        <dbReference type="ARBA" id="ARBA00022741"/>
    </source>
</evidence>